<sequence length="283" mass="30776">MIHPTAVVDPEARLDPTVEVGPFAVIGRDVELGPGCVVGPHVVLWGRLRAGAHNRFHAGCVIGDAPQDLKYKGVPTGVRIGDHNVFREHVTVHRSNSPEEDTVIGSNNFFMAHSHVAHNCVIGNHVIVANGALLGGHVIVEDRAFLSGNCLVHQFVRVGTLAMMQGGSAISQDLPPFTMAWGDNTLCGLNWVGLRRAGFSAAERLELKQLYRWLFLSGRPLREALDEARIRFSSAPARRLIEFIEQSRRGICRHGSRARRTGSPDEDRESAQADTAPSGPGPD</sequence>
<evidence type="ECO:0000259" key="7">
    <source>
        <dbReference type="Pfam" id="PF13720"/>
    </source>
</evidence>
<evidence type="ECO:0000256" key="2">
    <source>
        <dbReference type="ARBA" id="ARBA00022556"/>
    </source>
</evidence>
<dbReference type="Pfam" id="PF00132">
    <property type="entry name" value="Hexapep"/>
    <property type="match status" value="2"/>
</dbReference>
<evidence type="ECO:0000256" key="4">
    <source>
        <dbReference type="ARBA" id="ARBA00023098"/>
    </source>
</evidence>
<organism evidence="8 9">
    <name type="scientific">Limisphaera ngatamarikiensis</name>
    <dbReference type="NCBI Taxonomy" id="1324935"/>
    <lineage>
        <taxon>Bacteria</taxon>
        <taxon>Pseudomonadati</taxon>
        <taxon>Verrucomicrobiota</taxon>
        <taxon>Verrucomicrobiia</taxon>
        <taxon>Limisphaerales</taxon>
        <taxon>Limisphaeraceae</taxon>
        <taxon>Limisphaera</taxon>
    </lineage>
</organism>
<dbReference type="RefSeq" id="WP_165106356.1">
    <property type="nucleotide sequence ID" value="NZ_JAAKYA010000029.1"/>
</dbReference>
<dbReference type="InterPro" id="IPR029098">
    <property type="entry name" value="Acetyltransf_C"/>
</dbReference>
<dbReference type="GO" id="GO:0008780">
    <property type="term" value="F:acyl-[acyl-carrier-protein]-UDP-N-acetylglucosamine O-acyltransferase activity"/>
    <property type="evidence" value="ECO:0007669"/>
    <property type="project" value="UniProtKB-EC"/>
</dbReference>
<evidence type="ECO:0000313" key="8">
    <source>
        <dbReference type="EMBL" id="NGO38731.1"/>
    </source>
</evidence>
<dbReference type="InterPro" id="IPR037157">
    <property type="entry name" value="Acetyltransf_C_sf"/>
</dbReference>
<evidence type="ECO:0000256" key="3">
    <source>
        <dbReference type="ARBA" id="ARBA00022679"/>
    </source>
</evidence>
<dbReference type="Gene3D" id="1.20.1180.10">
    <property type="entry name" value="Udp N-acetylglucosamine O-acyltransferase, C-terminal domain"/>
    <property type="match status" value="1"/>
</dbReference>
<dbReference type="InterPro" id="IPR010137">
    <property type="entry name" value="Lipid_A_LpxA"/>
</dbReference>
<keyword evidence="9" id="KW-1185">Reference proteome</keyword>
<comment type="caution">
    <text evidence="8">The sequence shown here is derived from an EMBL/GenBank/DDBJ whole genome shotgun (WGS) entry which is preliminary data.</text>
</comment>
<evidence type="ECO:0000256" key="6">
    <source>
        <dbReference type="SAM" id="MobiDB-lite"/>
    </source>
</evidence>
<dbReference type="PANTHER" id="PTHR43480:SF1">
    <property type="entry name" value="ACYL-[ACYL-CARRIER-PROTEIN]--UDP-N-ACETYLGLUCOSAMINE O-ACYLTRANSFERASE, MITOCHONDRIAL-RELATED"/>
    <property type="match status" value="1"/>
</dbReference>
<keyword evidence="1" id="KW-0444">Lipid biosynthesis</keyword>
<dbReference type="EC" id="2.3.1.129" evidence="8"/>
<dbReference type="Pfam" id="PF13720">
    <property type="entry name" value="Acetyltransf_11"/>
    <property type="match status" value="1"/>
</dbReference>
<keyword evidence="3 8" id="KW-0808">Transferase</keyword>
<dbReference type="EMBL" id="JAAKYA010000029">
    <property type="protein sequence ID" value="NGO38731.1"/>
    <property type="molecule type" value="Genomic_DNA"/>
</dbReference>
<proteinExistence type="predicted"/>
<evidence type="ECO:0000256" key="1">
    <source>
        <dbReference type="ARBA" id="ARBA00022516"/>
    </source>
</evidence>
<dbReference type="InterPro" id="IPR011004">
    <property type="entry name" value="Trimer_LpxA-like_sf"/>
</dbReference>
<dbReference type="CDD" id="cd03351">
    <property type="entry name" value="LbH_UDP-GlcNAc_AT"/>
    <property type="match status" value="1"/>
</dbReference>
<protein>
    <submittedName>
        <fullName evidence="8">Acyl-ACP--UDP-N-acetylglucosamine O-acyltransferase</fullName>
        <ecNumber evidence="8">2.3.1.129</ecNumber>
    </submittedName>
</protein>
<evidence type="ECO:0000313" key="9">
    <source>
        <dbReference type="Proteomes" id="UP000477311"/>
    </source>
</evidence>
<dbReference type="Proteomes" id="UP000477311">
    <property type="component" value="Unassembled WGS sequence"/>
</dbReference>
<gene>
    <name evidence="8" type="primary">lpxA</name>
    <name evidence="8" type="ORF">G4L39_04890</name>
</gene>
<dbReference type="GO" id="GO:0009245">
    <property type="term" value="P:lipid A biosynthetic process"/>
    <property type="evidence" value="ECO:0007669"/>
    <property type="project" value="UniProtKB-KW"/>
</dbReference>
<dbReference type="Gene3D" id="2.160.10.10">
    <property type="entry name" value="Hexapeptide repeat proteins"/>
    <property type="match status" value="1"/>
</dbReference>
<dbReference type="NCBIfam" id="TIGR01852">
    <property type="entry name" value="lipid_A_lpxA"/>
    <property type="match status" value="1"/>
</dbReference>
<dbReference type="PIRSF" id="PIRSF000456">
    <property type="entry name" value="UDP-GlcNAc_acltr"/>
    <property type="match status" value="1"/>
</dbReference>
<dbReference type="AlphaFoldDB" id="A0A6M1RTM1"/>
<dbReference type="NCBIfam" id="NF003657">
    <property type="entry name" value="PRK05289.1"/>
    <property type="match status" value="1"/>
</dbReference>
<dbReference type="InterPro" id="IPR001451">
    <property type="entry name" value="Hexapep"/>
</dbReference>
<dbReference type="SUPFAM" id="SSF51161">
    <property type="entry name" value="Trimeric LpxA-like enzymes"/>
    <property type="match status" value="1"/>
</dbReference>
<dbReference type="PANTHER" id="PTHR43480">
    <property type="entry name" value="ACYL-[ACYL-CARRIER-PROTEIN]--UDP-N-ACETYLGLUCOSAMINE O-ACYLTRANSFERASE"/>
    <property type="match status" value="1"/>
</dbReference>
<dbReference type="GO" id="GO:0016020">
    <property type="term" value="C:membrane"/>
    <property type="evidence" value="ECO:0007669"/>
    <property type="project" value="GOC"/>
</dbReference>
<feature type="domain" description="UDP N-acetylglucosamine O-acyltransferase C-terminal" evidence="7">
    <location>
        <begin position="173"/>
        <end position="252"/>
    </location>
</feature>
<feature type="compositionally biased region" description="Basic and acidic residues" evidence="6">
    <location>
        <begin position="262"/>
        <end position="271"/>
    </location>
</feature>
<reference evidence="8 9" key="1">
    <citation type="submission" date="2020-02" db="EMBL/GenBank/DDBJ databases">
        <title>Draft genome sequence of Limisphaera ngatamarikiensis NGM72.4T, a thermophilic Verrucomicrobia grouped in subdivision 3.</title>
        <authorList>
            <person name="Carere C.R."/>
            <person name="Steen J."/>
            <person name="Hugenholtz P."/>
            <person name="Stott M.B."/>
        </authorList>
    </citation>
    <scope>NUCLEOTIDE SEQUENCE [LARGE SCALE GENOMIC DNA]</scope>
    <source>
        <strain evidence="8 9">NGM72.4</strain>
    </source>
</reference>
<keyword evidence="2" id="KW-0441">Lipid A biosynthesis</keyword>
<keyword evidence="5 8" id="KW-0012">Acyltransferase</keyword>
<keyword evidence="4" id="KW-0443">Lipid metabolism</keyword>
<evidence type="ECO:0000256" key="5">
    <source>
        <dbReference type="ARBA" id="ARBA00023315"/>
    </source>
</evidence>
<name>A0A6M1RTM1_9BACT</name>
<feature type="region of interest" description="Disordered" evidence="6">
    <location>
        <begin position="254"/>
        <end position="283"/>
    </location>
</feature>
<accession>A0A6M1RTM1</accession>